<name>Q1D2I2_MYXXD</name>
<dbReference type="EMBL" id="CP000113">
    <property type="protein sequence ID" value="ABF91595.1"/>
    <property type="molecule type" value="Genomic_DNA"/>
</dbReference>
<evidence type="ECO:0000313" key="2">
    <source>
        <dbReference type="EMBL" id="ABF91595.1"/>
    </source>
</evidence>
<dbReference type="AlphaFoldDB" id="Q1D2I2"/>
<feature type="compositionally biased region" description="Basic and acidic residues" evidence="1">
    <location>
        <begin position="1"/>
        <end position="18"/>
    </location>
</feature>
<dbReference type="EnsemblBacteria" id="ABF91595">
    <property type="protein sequence ID" value="ABF91595"/>
    <property type="gene ID" value="MXAN_4985"/>
</dbReference>
<dbReference type="HOGENOM" id="CLU_2369909_0_0_7"/>
<evidence type="ECO:0000313" key="3">
    <source>
        <dbReference type="Proteomes" id="UP000002402"/>
    </source>
</evidence>
<gene>
    <name evidence="2" type="ordered locus">MXAN_4985</name>
</gene>
<evidence type="ECO:0000256" key="1">
    <source>
        <dbReference type="SAM" id="MobiDB-lite"/>
    </source>
</evidence>
<reference evidence="2 3" key="1">
    <citation type="journal article" date="2006" name="Proc. Natl. Acad. Sci. U.S.A.">
        <title>Evolution of sensory complexity recorded in a myxobacterial genome.</title>
        <authorList>
            <person name="Goldman B.S."/>
            <person name="Nierman W.C."/>
            <person name="Kaiser D."/>
            <person name="Slater S.C."/>
            <person name="Durkin A.S."/>
            <person name="Eisen J.A."/>
            <person name="Ronning C.M."/>
            <person name="Barbazuk W.B."/>
            <person name="Blanchard M."/>
            <person name="Field C."/>
            <person name="Halling C."/>
            <person name="Hinkle G."/>
            <person name="Iartchuk O."/>
            <person name="Kim H.S."/>
            <person name="Mackenzie C."/>
            <person name="Madupu R."/>
            <person name="Miller N."/>
            <person name="Shvartsbeyn A."/>
            <person name="Sullivan S.A."/>
            <person name="Vaudin M."/>
            <person name="Wiegand R."/>
            <person name="Kaplan H.B."/>
        </authorList>
    </citation>
    <scope>NUCLEOTIDE SEQUENCE [LARGE SCALE GENOMIC DNA]</scope>
    <source>
        <strain evidence="3">DK1622</strain>
    </source>
</reference>
<protein>
    <submittedName>
        <fullName evidence="2">Uncharacterized protein</fullName>
    </submittedName>
</protein>
<accession>Q1D2I2</accession>
<keyword evidence="3" id="KW-1185">Reference proteome</keyword>
<proteinExistence type="predicted"/>
<feature type="region of interest" description="Disordered" evidence="1">
    <location>
        <begin position="1"/>
        <end position="71"/>
    </location>
</feature>
<dbReference type="STRING" id="246197.MXAN_4985"/>
<organism evidence="2 3">
    <name type="scientific">Myxococcus xanthus (strain DK1622)</name>
    <dbReference type="NCBI Taxonomy" id="246197"/>
    <lineage>
        <taxon>Bacteria</taxon>
        <taxon>Pseudomonadati</taxon>
        <taxon>Myxococcota</taxon>
        <taxon>Myxococcia</taxon>
        <taxon>Myxococcales</taxon>
        <taxon>Cystobacterineae</taxon>
        <taxon>Myxococcaceae</taxon>
        <taxon>Myxococcus</taxon>
    </lineage>
</organism>
<sequence>MMAKESDLVRSTKAEAGRWHAAGPRRCRAQGDAMVKKLSKKSKRDGTVVSINPHDPPPEPTPGLTAHPPFSARMSVVPSVNTASHPDGSDNACRK</sequence>
<dbReference type="Proteomes" id="UP000002402">
    <property type="component" value="Chromosome"/>
</dbReference>
<dbReference type="KEGG" id="mxa:MXAN_4985"/>